<dbReference type="InterPro" id="IPR020939">
    <property type="entry name" value="Ribosomal_bL34_CS"/>
</dbReference>
<dbReference type="RefSeq" id="WP_012057831.1">
    <property type="nucleotide sequence ID" value="NZ_CP007389.1"/>
</dbReference>
<keyword evidence="2 5" id="KW-0689">Ribosomal protein</keyword>
<evidence type="ECO:0000313" key="7">
    <source>
        <dbReference type="EMBL" id="APT74530.1"/>
    </source>
</evidence>
<dbReference type="PROSITE" id="PS00784">
    <property type="entry name" value="RIBOSOMAL_L34"/>
    <property type="match status" value="1"/>
</dbReference>
<evidence type="ECO:0000256" key="4">
    <source>
        <dbReference type="ARBA" id="ARBA00035177"/>
    </source>
</evidence>
<sequence>MKRTYQPSRIKRKRTHGFLARKKTTGGRRVLKNRRRKGRWRLTV</sequence>
<evidence type="ECO:0000256" key="5">
    <source>
        <dbReference type="HAMAP-Rule" id="MF_00391"/>
    </source>
</evidence>
<dbReference type="PANTHER" id="PTHR14503">
    <property type="entry name" value="MITOCHONDRIAL RIBOSOMAL PROTEIN 34 FAMILY MEMBER"/>
    <property type="match status" value="1"/>
</dbReference>
<dbReference type="HAMAP" id="MF_00391">
    <property type="entry name" value="Ribosomal_bL34"/>
    <property type="match status" value="1"/>
</dbReference>
<dbReference type="PANTHER" id="PTHR14503:SF4">
    <property type="entry name" value="LARGE RIBOSOMAL SUBUNIT PROTEIN BL34M"/>
    <property type="match status" value="1"/>
</dbReference>
<accession>A0ABM6GGR5</accession>
<dbReference type="InterPro" id="IPR000271">
    <property type="entry name" value="Ribosomal_bL34"/>
</dbReference>
<proteinExistence type="inferred from homology"/>
<keyword evidence="8" id="KW-1185">Reference proteome</keyword>
<evidence type="ECO:0000256" key="3">
    <source>
        <dbReference type="ARBA" id="ARBA00023274"/>
    </source>
</evidence>
<comment type="similarity">
    <text evidence="1 5">Belongs to the bacterial ribosomal protein bL34 family.</text>
</comment>
<dbReference type="Gene3D" id="1.10.287.3980">
    <property type="match status" value="1"/>
</dbReference>
<organism evidence="7 8">
    <name type="scientific">Thermosipho melanesiensis</name>
    <dbReference type="NCBI Taxonomy" id="46541"/>
    <lineage>
        <taxon>Bacteria</taxon>
        <taxon>Thermotogati</taxon>
        <taxon>Thermotogota</taxon>
        <taxon>Thermotogae</taxon>
        <taxon>Thermotogales</taxon>
        <taxon>Fervidobacteriaceae</taxon>
        <taxon>Thermosipho</taxon>
    </lineage>
</organism>
<evidence type="ECO:0000256" key="6">
    <source>
        <dbReference type="SAM" id="MobiDB-lite"/>
    </source>
</evidence>
<protein>
    <recommendedName>
        <fullName evidence="4 5">Large ribosomal subunit protein bL34</fullName>
    </recommendedName>
</protein>
<keyword evidence="3 5" id="KW-0687">Ribonucleoprotein</keyword>
<gene>
    <name evidence="5 7" type="primary">rpmH</name>
    <name evidence="7" type="ORF">BW47_08620</name>
</gene>
<dbReference type="EMBL" id="CP007389">
    <property type="protein sequence ID" value="APT74530.1"/>
    <property type="molecule type" value="Genomic_DNA"/>
</dbReference>
<evidence type="ECO:0000256" key="2">
    <source>
        <dbReference type="ARBA" id="ARBA00022980"/>
    </source>
</evidence>
<dbReference type="NCBIfam" id="TIGR01030">
    <property type="entry name" value="rpmH_bact"/>
    <property type="match status" value="1"/>
</dbReference>
<dbReference type="Pfam" id="PF00468">
    <property type="entry name" value="Ribosomal_L34"/>
    <property type="match status" value="1"/>
</dbReference>
<dbReference type="GO" id="GO:0005840">
    <property type="term" value="C:ribosome"/>
    <property type="evidence" value="ECO:0007669"/>
    <property type="project" value="UniProtKB-KW"/>
</dbReference>
<reference evidence="7 8" key="1">
    <citation type="submission" date="2014-02" db="EMBL/GenBank/DDBJ databases">
        <title>Diversity of Thermotogales isolates from hydrothermal vents.</title>
        <authorList>
            <person name="Haverkamp T.H.A."/>
            <person name="Lossouarn J."/>
            <person name="Geslin C."/>
            <person name="Nesbo C.L."/>
        </authorList>
    </citation>
    <scope>NUCLEOTIDE SEQUENCE [LARGE SCALE GENOMIC DNA]</scope>
    <source>
        <strain evidence="7 8">431</strain>
    </source>
</reference>
<dbReference type="Proteomes" id="UP000185490">
    <property type="component" value="Chromosome"/>
</dbReference>
<name>A0ABM6GGR5_9BACT</name>
<feature type="region of interest" description="Disordered" evidence="6">
    <location>
        <begin position="1"/>
        <end position="44"/>
    </location>
</feature>
<evidence type="ECO:0000313" key="8">
    <source>
        <dbReference type="Proteomes" id="UP000185490"/>
    </source>
</evidence>
<evidence type="ECO:0000256" key="1">
    <source>
        <dbReference type="ARBA" id="ARBA00010111"/>
    </source>
</evidence>